<feature type="transmembrane region" description="Helical" evidence="12">
    <location>
        <begin position="376"/>
        <end position="400"/>
    </location>
</feature>
<dbReference type="Gene3D" id="3.30.70.3400">
    <property type="match status" value="1"/>
</dbReference>
<feature type="transmembrane region" description="Helical" evidence="12">
    <location>
        <begin position="303"/>
        <end position="324"/>
    </location>
</feature>
<keyword evidence="4 12" id="KW-0812">Transmembrane</keyword>
<feature type="domain" description="SecDF P1 head subdomain" evidence="15">
    <location>
        <begin position="126"/>
        <end position="231"/>
    </location>
</feature>
<dbReference type="Gene3D" id="3.30.1360.200">
    <property type="match status" value="1"/>
</dbReference>
<proteinExistence type="inferred from homology"/>
<dbReference type="FunFam" id="1.20.1640.10:FF:000024">
    <property type="entry name" value="Multifunctional fusion protein"/>
    <property type="match status" value="1"/>
</dbReference>
<feature type="transmembrane region" description="Helical" evidence="12">
    <location>
        <begin position="605"/>
        <end position="626"/>
    </location>
</feature>
<dbReference type="GO" id="GO:0043952">
    <property type="term" value="P:protein transport by the Sec complex"/>
    <property type="evidence" value="ECO:0007669"/>
    <property type="project" value="UniProtKB-UniRule"/>
</dbReference>
<dbReference type="InterPro" id="IPR022813">
    <property type="entry name" value="SecD/SecF_arch_bac"/>
</dbReference>
<feature type="transmembrane region" description="Helical" evidence="12">
    <location>
        <begin position="578"/>
        <end position="599"/>
    </location>
</feature>
<dbReference type="HAMAP" id="MF_01463_B">
    <property type="entry name" value="SecD_B"/>
    <property type="match status" value="1"/>
</dbReference>
<evidence type="ECO:0000256" key="4">
    <source>
        <dbReference type="ARBA" id="ARBA00022692"/>
    </source>
</evidence>
<evidence type="ECO:0000259" key="15">
    <source>
        <dbReference type="Pfam" id="PF22599"/>
    </source>
</evidence>
<keyword evidence="6 12" id="KW-1133">Transmembrane helix</keyword>
<dbReference type="KEGG" id="faa:HMPREF0389_01478"/>
<evidence type="ECO:0000256" key="13">
    <source>
        <dbReference type="HAMAP-Rule" id="MF_01464"/>
    </source>
</evidence>
<dbReference type="AlphaFoldDB" id="E8RKA1"/>
<evidence type="ECO:0000256" key="8">
    <source>
        <dbReference type="ARBA" id="ARBA00023136"/>
    </source>
</evidence>
<protein>
    <recommendedName>
        <fullName evidence="12 13">Multifunctional fusion protein</fullName>
    </recommendedName>
    <domain>
        <recommendedName>
            <fullName evidence="12">Protein translocase subunit SecD</fullName>
        </recommendedName>
    </domain>
    <domain>
        <recommendedName>
            <fullName evidence="13">Protein-export membrane protein SecF</fullName>
        </recommendedName>
    </domain>
</protein>
<feature type="transmembrane region" description="Helical" evidence="12">
    <location>
        <begin position="684"/>
        <end position="706"/>
    </location>
</feature>
<comment type="similarity">
    <text evidence="11">In the N-terminal section; belongs to the SecD/SecF family. SecD subfamily.</text>
</comment>
<dbReference type="eggNOG" id="COG0342">
    <property type="taxonomic scope" value="Bacteria"/>
</dbReference>
<comment type="function">
    <text evidence="9 12">Part of the Sec protein translocase complex. Interacts with the SecYEG preprotein conducting channel. SecDF uses the proton motive force (PMF) to complete protein translocation after the ATP-dependent function of SecA.</text>
</comment>
<dbReference type="PRINTS" id="PR01755">
    <property type="entry name" value="SECFTRNLCASE"/>
</dbReference>
<evidence type="ECO:0000313" key="17">
    <source>
        <dbReference type="Proteomes" id="UP000007468"/>
    </source>
</evidence>
<keyword evidence="2 12" id="KW-0813">Transport</keyword>
<keyword evidence="5 12" id="KW-0653">Protein transport</keyword>
<feature type="domain" description="Protein export membrane protein SecD/SecF C-terminal" evidence="14">
    <location>
        <begin position="233"/>
        <end position="403"/>
    </location>
</feature>
<dbReference type="PANTHER" id="PTHR30081">
    <property type="entry name" value="PROTEIN-EXPORT MEMBRANE PROTEIN SEC"/>
    <property type="match status" value="1"/>
</dbReference>
<evidence type="ECO:0000256" key="11">
    <source>
        <dbReference type="ARBA" id="ARBA00061053"/>
    </source>
</evidence>
<dbReference type="Pfam" id="PF07549">
    <property type="entry name" value="Sec_GG"/>
    <property type="match status" value="1"/>
</dbReference>
<comment type="similarity">
    <text evidence="12">Belongs to the SecD/SecF family. SecD subfamily.</text>
</comment>
<dbReference type="InterPro" id="IPR054384">
    <property type="entry name" value="SecDF_P1_head"/>
</dbReference>
<reference evidence="17" key="1">
    <citation type="submission" date="2010-12" db="EMBL/GenBank/DDBJ databases">
        <title>The genome sequence of Filifactor alocis strain ATCC 35896.</title>
        <authorList>
            <consortium name="The Broad Institute Genome Sequencing Platform"/>
            <person name="Ward D."/>
            <person name="Earl A."/>
            <person name="Feldgarden M."/>
            <person name="Young S.K."/>
            <person name="Gargeya S."/>
            <person name="Zeng Q."/>
            <person name="Alvarado L."/>
            <person name="Berlin A."/>
            <person name="Bochicchio J."/>
            <person name="Chapman S.B."/>
            <person name="Chen Z."/>
            <person name="Freedman E."/>
            <person name="Gellesch M."/>
            <person name="Goldberg J."/>
            <person name="Griggs A."/>
            <person name="Gujja S."/>
            <person name="Heilman E."/>
            <person name="Heiman D."/>
            <person name="Howarth C."/>
            <person name="Mehta T."/>
            <person name="Neiman D."/>
            <person name="Pearson M."/>
            <person name="Roberts A."/>
            <person name="Saif S."/>
            <person name="Shea T."/>
            <person name="Shenoy N."/>
            <person name="Sisk P."/>
            <person name="Stolte C."/>
            <person name="Sykes S."/>
            <person name="White J."/>
            <person name="Yandava C."/>
            <person name="Izard J."/>
            <person name="Blanton J.M."/>
            <person name="Baranova O.V."/>
            <person name="Tanner A.C."/>
            <person name="Dewhirst F.E."/>
            <person name="Haas B."/>
            <person name="Nusbaum C."/>
            <person name="Birren B."/>
        </authorList>
    </citation>
    <scope>NUCLEOTIDE SEQUENCE [LARGE SCALE GENOMIC DNA]</scope>
    <source>
        <strain evidence="17">ATCC 35896 / D40 B5</strain>
    </source>
</reference>
<dbReference type="eggNOG" id="COG0341">
    <property type="taxonomic scope" value="Bacteria"/>
</dbReference>
<feature type="domain" description="Protein export membrane protein SecD/SecF C-terminal" evidence="14">
    <location>
        <begin position="533"/>
        <end position="708"/>
    </location>
</feature>
<feature type="transmembrane region" description="Helical" evidence="12">
    <location>
        <begin position="655"/>
        <end position="672"/>
    </location>
</feature>
<evidence type="ECO:0000256" key="7">
    <source>
        <dbReference type="ARBA" id="ARBA00023010"/>
    </source>
</evidence>
<sequence>MKQSKTKSMSIFFLVILLIASFGLAAIKGVNVGSKTFGNVKSQIRQGLDLKGGFYVVYEAETDATGDELNRIMDQTIAVFRKRVDAMGLTEPSIVREGEKRVRIELPGVKNAEEAMTSIGKTAQLMFVKEDGSVVLTGKEVKDSQVAVDPKTQIPVVTLEFNDEGTKAFAEATAELAPTKGKIMIILDDQLISAPSVQSPIPNGNAEINGDFTYESASTLSSLIRGGALPVNFKEIESSVTTATLGDKALQNSIKGALLGILLVMLLMLAVYRLPGFIADIALVAYMLIVAYVYAALHATLTLPGIAAAILSVGMAVDANVIIFERIKEEMRKGKSIRISIESGFSKALSTILDSQITTFIAGVVLYYFGTGPIKGFALTLMIGILASIFTAVFITKLLLKSFINAFHITKTEYFGVKVGMDKESKLFDFMGKKKIFFSISAIVIIIGLATSTFSGLNYGIDFTGGTTMGINLGKYVETTEIREITNEIDPTMSINYLGENKDSVELKTIKDLDNAERKAVFEKFKTKYNLTDDAFYKSSQFGPTVGKEIKHKAFTSVAIATFCMLLYVSFRFQLAYGIAAIIALLHDVLVVFAVYAVLRIPLNSPFVAAMLTVVGYSINDTIVIFDRVREELGGRRSNLEEVVNKSISQTLKRSINTSLTTLLAILSLYIMGVESIREFTLPLLAGITVGTYSSVCIAGSLWVILTKKLRKA</sequence>
<dbReference type="NCBIfam" id="TIGR01129">
    <property type="entry name" value="secD"/>
    <property type="match status" value="1"/>
</dbReference>
<name>E8RKA1_FILAD</name>
<feature type="transmembrane region" description="Helical" evidence="12">
    <location>
        <begin position="554"/>
        <end position="571"/>
    </location>
</feature>
<dbReference type="InterPro" id="IPR005791">
    <property type="entry name" value="SecD"/>
</dbReference>
<feature type="transmembrane region" description="Helical" evidence="12">
    <location>
        <begin position="436"/>
        <end position="457"/>
    </location>
</feature>
<dbReference type="RefSeq" id="WP_014262462.1">
    <property type="nucleotide sequence ID" value="NC_016630.1"/>
</dbReference>
<dbReference type="HOGENOM" id="CLU_007894_3_0_9"/>
<dbReference type="NCBIfam" id="TIGR00916">
    <property type="entry name" value="2A0604s01"/>
    <property type="match status" value="2"/>
</dbReference>
<evidence type="ECO:0000259" key="14">
    <source>
        <dbReference type="Pfam" id="PF02355"/>
    </source>
</evidence>
<evidence type="ECO:0000256" key="10">
    <source>
        <dbReference type="ARBA" id="ARBA00060856"/>
    </source>
</evidence>
<comment type="subcellular location">
    <subcellularLocation>
        <location evidence="1 12">Cell membrane</location>
        <topology evidence="1 12">Multi-pass membrane protein</topology>
    </subcellularLocation>
</comment>
<dbReference type="GO" id="GO:0005886">
    <property type="term" value="C:plasma membrane"/>
    <property type="evidence" value="ECO:0007669"/>
    <property type="project" value="UniProtKB-SubCell"/>
</dbReference>
<dbReference type="InterPro" id="IPR005665">
    <property type="entry name" value="SecF_bac"/>
</dbReference>
<comment type="subunit">
    <text evidence="12">Forms a complex with SecF. Part of the essential Sec protein translocation apparatus which comprises SecA, SecYEG and auxiliary proteins SecDF. Other proteins may also be involved.</text>
</comment>
<dbReference type="Pfam" id="PF02355">
    <property type="entry name" value="SecD_SecF_C"/>
    <property type="match status" value="2"/>
</dbReference>
<feature type="transmembrane region" description="Helical" evidence="12">
    <location>
        <begin position="277"/>
        <end position="297"/>
    </location>
</feature>
<keyword evidence="8 12" id="KW-0472">Membrane</keyword>
<organism evidence="16 17">
    <name type="scientific">Filifactor alocis (strain ATCC 35896 / CCUG 47790 / D40 B5)</name>
    <name type="common">Fusobacterium alocis</name>
    <dbReference type="NCBI Taxonomy" id="546269"/>
    <lineage>
        <taxon>Bacteria</taxon>
        <taxon>Bacillati</taxon>
        <taxon>Bacillota</taxon>
        <taxon>Clostridia</taxon>
        <taxon>Peptostreptococcales</taxon>
        <taxon>Filifactoraceae</taxon>
        <taxon>Filifactor</taxon>
    </lineage>
</organism>
<dbReference type="InterPro" id="IPR022646">
    <property type="entry name" value="SecD/SecF_CS"/>
</dbReference>
<dbReference type="Gene3D" id="1.20.1640.10">
    <property type="entry name" value="Multidrug efflux transporter AcrB transmembrane domain"/>
    <property type="match status" value="2"/>
</dbReference>
<evidence type="ECO:0000256" key="5">
    <source>
        <dbReference type="ARBA" id="ARBA00022927"/>
    </source>
</evidence>
<dbReference type="GO" id="GO:0015450">
    <property type="term" value="F:protein-transporting ATPase activity"/>
    <property type="evidence" value="ECO:0007669"/>
    <property type="project" value="InterPro"/>
</dbReference>
<evidence type="ECO:0000313" key="16">
    <source>
        <dbReference type="EMBL" id="ADW16147.1"/>
    </source>
</evidence>
<dbReference type="Proteomes" id="UP000007468">
    <property type="component" value="Chromosome"/>
</dbReference>
<evidence type="ECO:0000256" key="1">
    <source>
        <dbReference type="ARBA" id="ARBA00004651"/>
    </source>
</evidence>
<comment type="caution">
    <text evidence="12">Lacks conserved residue(s) required for the propagation of feature annotation.</text>
</comment>
<dbReference type="InterPro" id="IPR022645">
    <property type="entry name" value="SecD/SecF_bac"/>
</dbReference>
<dbReference type="InterPro" id="IPR048634">
    <property type="entry name" value="SecD_SecF_C"/>
</dbReference>
<evidence type="ECO:0000256" key="2">
    <source>
        <dbReference type="ARBA" id="ARBA00022448"/>
    </source>
</evidence>
<dbReference type="NCBIfam" id="TIGR00966">
    <property type="entry name" value="transloc_SecF"/>
    <property type="match status" value="1"/>
</dbReference>
<dbReference type="Pfam" id="PF22599">
    <property type="entry name" value="SecDF_P1_head"/>
    <property type="match status" value="1"/>
</dbReference>
<evidence type="ECO:0000256" key="12">
    <source>
        <dbReference type="HAMAP-Rule" id="MF_01463"/>
    </source>
</evidence>
<dbReference type="PATRIC" id="fig|546269.5.peg.861"/>
<evidence type="ECO:0000256" key="9">
    <source>
        <dbReference type="ARBA" id="ARBA00059018"/>
    </source>
</evidence>
<evidence type="ECO:0000256" key="3">
    <source>
        <dbReference type="ARBA" id="ARBA00022475"/>
    </source>
</evidence>
<accession>E8RKA1</accession>
<dbReference type="EMBL" id="CP002390">
    <property type="protein sequence ID" value="ADW16147.1"/>
    <property type="molecule type" value="Genomic_DNA"/>
</dbReference>
<feature type="transmembrane region" description="Helical" evidence="12">
    <location>
        <begin position="345"/>
        <end position="370"/>
    </location>
</feature>
<dbReference type="PANTHER" id="PTHR30081:SF1">
    <property type="entry name" value="PROTEIN TRANSLOCASE SUBUNIT SECD"/>
    <property type="match status" value="1"/>
</dbReference>
<keyword evidence="3 12" id="KW-1003">Cell membrane</keyword>
<dbReference type="HAMAP" id="MF_01464_B">
    <property type="entry name" value="SecF_B"/>
    <property type="match status" value="1"/>
</dbReference>
<comment type="similarity">
    <text evidence="13">Belongs to the SecD/SecF family. SecF subfamily.</text>
</comment>
<dbReference type="STRING" id="546269.HMPREF0389_01478"/>
<gene>
    <name evidence="12 16" type="primary">secD</name>
    <name evidence="13" type="synonym">secF</name>
    <name evidence="16" type="ordered locus">HMPREF0389_01478</name>
</gene>
<dbReference type="SUPFAM" id="SSF82866">
    <property type="entry name" value="Multidrug efflux transporter AcrB transmembrane domain"/>
    <property type="match status" value="2"/>
</dbReference>
<comment type="similarity">
    <text evidence="10">In the C-terminal section; belongs to the SecD/SecF family. SecF subfamily.</text>
</comment>
<dbReference type="GO" id="GO:0006605">
    <property type="term" value="P:protein targeting"/>
    <property type="evidence" value="ECO:0007669"/>
    <property type="project" value="UniProtKB-UniRule"/>
</dbReference>
<comment type="subunit">
    <text evidence="13">Forms a complex with SecD. Part of the essential Sec protein translocation apparatus which comprises SecA, SecYEG and auxiliary proteins SecDF. Other proteins may also be involved.</text>
</comment>
<dbReference type="InterPro" id="IPR055344">
    <property type="entry name" value="SecD_SecF_C_bact"/>
</dbReference>
<dbReference type="FunFam" id="1.20.1640.10:FF:000004">
    <property type="entry name" value="Protein translocase subunit SecD"/>
    <property type="match status" value="1"/>
</dbReference>
<keyword evidence="17" id="KW-1185">Reference proteome</keyword>
<evidence type="ECO:0000256" key="6">
    <source>
        <dbReference type="ARBA" id="ARBA00022989"/>
    </source>
</evidence>
<keyword evidence="7 12" id="KW-0811">Translocation</keyword>
<dbReference type="GO" id="GO:0065002">
    <property type="term" value="P:intracellular protein transmembrane transport"/>
    <property type="evidence" value="ECO:0007669"/>
    <property type="project" value="UniProtKB-UniRule"/>
</dbReference>